<dbReference type="Proteomes" id="UP001151133">
    <property type="component" value="Unassembled WGS sequence"/>
</dbReference>
<dbReference type="InterPro" id="IPR011225">
    <property type="entry name" value="IV_sec_VirJ"/>
</dbReference>
<dbReference type="RefSeq" id="WP_264287772.1">
    <property type="nucleotide sequence ID" value="NZ_JAOZEV010000012.1"/>
</dbReference>
<feature type="domain" description="Bacterial virulence" evidence="1">
    <location>
        <begin position="56"/>
        <end position="142"/>
    </location>
</feature>
<dbReference type="Pfam" id="PF06057">
    <property type="entry name" value="VirJ"/>
    <property type="match status" value="2"/>
</dbReference>
<dbReference type="SUPFAM" id="SSF53474">
    <property type="entry name" value="alpha/beta-Hydrolases"/>
    <property type="match status" value="2"/>
</dbReference>
<feature type="domain" description="Bacterial virulence" evidence="1">
    <location>
        <begin position="290"/>
        <end position="472"/>
    </location>
</feature>
<dbReference type="AlphaFoldDB" id="A0A9X2ZML4"/>
<evidence type="ECO:0000259" key="1">
    <source>
        <dbReference type="Pfam" id="PF06057"/>
    </source>
</evidence>
<dbReference type="Gene3D" id="3.40.50.1820">
    <property type="entry name" value="alpha/beta hydrolase"/>
    <property type="match status" value="2"/>
</dbReference>
<gene>
    <name evidence="2" type="ORF">OIU80_14845</name>
</gene>
<proteinExistence type="predicted"/>
<sequence length="473" mass="52752">MIVQKIKTIRINQVLYIISFIVCFQGDIFAIPKDTLAYNGFGYLTLYKPTKTVNNVVICISGDGGWNSGIEGIALHLKNENTLLIGVDIRQVFKNMKKSKSACLYPAADFERMSQFVQKKLKYQTYNVPILLGYSSGATLVYGLVAQAPQNTFRAGIALGFCPDINIDKPLCTGSGKFTSTKLQNAKGYDLGPVENLKTPFISLQGQNDQVCNYEKTVSFLKNISNVQIVSLPKVGHGYGQEKNWLPQLMQVYNNIIEKKEAYIPDDVTKKLNLPLHITTSTKDKVSPYMVVFISGDGGWTDFDQQMANAFAIKGAPVIGLDALKYFWQKKSPEETTTDILKVIETYAEEWKKEKILLVGYSFGADIIPFVYNRIPEKIKNNIVGLGLLSPSKETDFEVHVSELLDIDNASSGFSVPNEINKISNIHPICFFGKDEDDSPIKEISKETAKIIYLDGGHHYTDAFITVAKEIMP</sequence>
<evidence type="ECO:0000313" key="3">
    <source>
        <dbReference type="Proteomes" id="UP001151133"/>
    </source>
</evidence>
<organism evidence="2 3">
    <name type="scientific">Flavobacterium frigoritolerans</name>
    <dbReference type="NCBI Taxonomy" id="2987686"/>
    <lineage>
        <taxon>Bacteria</taxon>
        <taxon>Pseudomonadati</taxon>
        <taxon>Bacteroidota</taxon>
        <taxon>Flavobacteriia</taxon>
        <taxon>Flavobacteriales</taxon>
        <taxon>Flavobacteriaceae</taxon>
        <taxon>Flavobacterium</taxon>
    </lineage>
</organism>
<evidence type="ECO:0000313" key="2">
    <source>
        <dbReference type="EMBL" id="MCV9933560.1"/>
    </source>
</evidence>
<dbReference type="InterPro" id="IPR029058">
    <property type="entry name" value="AB_hydrolase_fold"/>
</dbReference>
<reference evidence="2" key="1">
    <citation type="submission" date="2022-10" db="EMBL/GenBank/DDBJ databases">
        <title>Two novel species of Flavobacterium.</title>
        <authorList>
            <person name="Liu Q."/>
            <person name="Xin Y.-H."/>
        </authorList>
    </citation>
    <scope>NUCLEOTIDE SEQUENCE</scope>
    <source>
        <strain evidence="2">LS1R47</strain>
    </source>
</reference>
<protein>
    <submittedName>
        <fullName evidence="2">Prolyl oligopeptidase family serine peptidase</fullName>
    </submittedName>
</protein>
<dbReference type="PIRSF" id="PIRSF029063">
    <property type="entry name" value="IV_sec_VirJ"/>
    <property type="match status" value="1"/>
</dbReference>
<name>A0A9X2ZML4_9FLAO</name>
<dbReference type="EMBL" id="JAOZEV010000012">
    <property type="protein sequence ID" value="MCV9933560.1"/>
    <property type="molecule type" value="Genomic_DNA"/>
</dbReference>
<accession>A0A9X2ZML4</accession>
<comment type="caution">
    <text evidence="2">The sequence shown here is derived from an EMBL/GenBank/DDBJ whole genome shotgun (WGS) entry which is preliminary data.</text>
</comment>
<dbReference type="InterPro" id="IPR010333">
    <property type="entry name" value="VirJ"/>
</dbReference>
<keyword evidence="3" id="KW-1185">Reference proteome</keyword>